<evidence type="ECO:0000313" key="1">
    <source>
        <dbReference type="EMBL" id="QHS91604.1"/>
    </source>
</evidence>
<dbReference type="AlphaFoldDB" id="A0A6C0BIR7"/>
<organism evidence="1">
    <name type="scientific">viral metagenome</name>
    <dbReference type="NCBI Taxonomy" id="1070528"/>
    <lineage>
        <taxon>unclassified sequences</taxon>
        <taxon>metagenomes</taxon>
        <taxon>organismal metagenomes</taxon>
    </lineage>
</organism>
<accession>A0A6C0BIR7</accession>
<dbReference type="EMBL" id="MN739162">
    <property type="protein sequence ID" value="QHS91604.1"/>
    <property type="molecule type" value="Genomic_DNA"/>
</dbReference>
<protein>
    <submittedName>
        <fullName evidence="1">Uncharacterized protein</fullName>
    </submittedName>
</protein>
<reference evidence="1" key="1">
    <citation type="journal article" date="2020" name="Nature">
        <title>Giant virus diversity and host interactions through global metagenomics.</title>
        <authorList>
            <person name="Schulz F."/>
            <person name="Roux S."/>
            <person name="Paez-Espino D."/>
            <person name="Jungbluth S."/>
            <person name="Walsh D.A."/>
            <person name="Denef V.J."/>
            <person name="McMahon K.D."/>
            <person name="Konstantinidis K.T."/>
            <person name="Eloe-Fadrosh E.A."/>
            <person name="Kyrpides N.C."/>
            <person name="Woyke T."/>
        </authorList>
    </citation>
    <scope>NUCLEOTIDE SEQUENCE</scope>
    <source>
        <strain evidence="1">GVMAG-M-3300013006-15</strain>
    </source>
</reference>
<sequence>MNVSCYQSPTNPSIFCAEITTRNEIIEMFSLGIPHGFEFVNSSEKRDVNIQMIPGNSCIRLLFTRTKDIPEKDQITPYLSYQYNEKMTYIPPHENDEDDHDEEYRQQPYQYISTQHYFTLGVNTVISPIVDEVQKSNLI</sequence>
<name>A0A6C0BIR7_9ZZZZ</name>
<proteinExistence type="predicted"/>